<keyword evidence="9" id="KW-0472">Membrane</keyword>
<accession>A0ABT9BBH5</accession>
<reference evidence="13" key="1">
    <citation type="submission" date="2023-07" db="EMBL/GenBank/DDBJ databases">
        <authorList>
            <person name="Kim M.K."/>
        </authorList>
    </citation>
    <scope>NUCLEOTIDE SEQUENCE</scope>
    <source>
        <strain evidence="13">ASUV-10-1</strain>
    </source>
</reference>
<comment type="subcellular location">
    <subcellularLocation>
        <location evidence="1">Cell inner membrane</location>
        <topology evidence="1">Single-pass membrane protein</topology>
        <orientation evidence="1">Periplasmic side</orientation>
    </subcellularLocation>
</comment>
<name>A0ABT9BBH5_9BACT</name>
<feature type="chain" id="PRO_5046942486" evidence="11">
    <location>
        <begin position="28"/>
        <end position="263"/>
    </location>
</feature>
<evidence type="ECO:0000256" key="2">
    <source>
        <dbReference type="ARBA" id="ARBA00006555"/>
    </source>
</evidence>
<protein>
    <submittedName>
        <fullName evidence="13">TonB family protein</fullName>
    </submittedName>
</protein>
<dbReference type="SUPFAM" id="SSF74653">
    <property type="entry name" value="TolA/TonB C-terminal domain"/>
    <property type="match status" value="1"/>
</dbReference>
<evidence type="ECO:0000256" key="7">
    <source>
        <dbReference type="ARBA" id="ARBA00022927"/>
    </source>
</evidence>
<dbReference type="InterPro" id="IPR006260">
    <property type="entry name" value="TonB/TolA_C"/>
</dbReference>
<evidence type="ECO:0000256" key="8">
    <source>
        <dbReference type="ARBA" id="ARBA00022989"/>
    </source>
</evidence>
<feature type="region of interest" description="Disordered" evidence="10">
    <location>
        <begin position="138"/>
        <end position="163"/>
    </location>
</feature>
<evidence type="ECO:0000256" key="6">
    <source>
        <dbReference type="ARBA" id="ARBA00022692"/>
    </source>
</evidence>
<keyword evidence="3" id="KW-0813">Transport</keyword>
<comment type="caution">
    <text evidence="13">The sequence shown here is derived from an EMBL/GenBank/DDBJ whole genome shotgun (WGS) entry which is preliminary data.</text>
</comment>
<proteinExistence type="inferred from homology"/>
<dbReference type="PANTHER" id="PTHR33446:SF2">
    <property type="entry name" value="PROTEIN TONB"/>
    <property type="match status" value="1"/>
</dbReference>
<dbReference type="InterPro" id="IPR011652">
    <property type="entry name" value="MORN_2"/>
</dbReference>
<dbReference type="InterPro" id="IPR037682">
    <property type="entry name" value="TonB_C"/>
</dbReference>
<keyword evidence="5" id="KW-0997">Cell inner membrane</keyword>
<feature type="domain" description="TonB C-terminal" evidence="12">
    <location>
        <begin position="173"/>
        <end position="263"/>
    </location>
</feature>
<dbReference type="Pfam" id="PF03544">
    <property type="entry name" value="TonB_C"/>
    <property type="match status" value="1"/>
</dbReference>
<evidence type="ECO:0000256" key="3">
    <source>
        <dbReference type="ARBA" id="ARBA00022448"/>
    </source>
</evidence>
<feature type="signal peptide" evidence="11">
    <location>
        <begin position="1"/>
        <end position="27"/>
    </location>
</feature>
<dbReference type="SUPFAM" id="SSF82185">
    <property type="entry name" value="Histone H3 K4-specific methyltransferase SET7/9 N-terminal domain"/>
    <property type="match status" value="1"/>
</dbReference>
<dbReference type="Pfam" id="PF07661">
    <property type="entry name" value="MORN_2"/>
    <property type="match status" value="2"/>
</dbReference>
<keyword evidence="4" id="KW-1003">Cell membrane</keyword>
<dbReference type="RefSeq" id="WP_305005211.1">
    <property type="nucleotide sequence ID" value="NZ_JAUQSY010000002.1"/>
</dbReference>
<evidence type="ECO:0000259" key="12">
    <source>
        <dbReference type="PROSITE" id="PS52015"/>
    </source>
</evidence>
<keyword evidence="8" id="KW-1133">Transmembrane helix</keyword>
<sequence length="263" mass="29352">MKDLKVKATIAALTVCLFAAIPHVSLAQAGTPPVARPAKRVLYMSKKGELVASPDSADHREELVYRDSVGGVARIYYPSGKLRRTVPYVHFDRGIRYGEELGFYETGEIKSRRSYKLYEPVGEALTYYRSGAVRSRTTYETNGKSKTEYLTPEGQPRPAPDIKTEKMPVFQNGGYKEMVAQIQRRVKYPIEALRQQIGGKVEVSFTVDETGFIRHIHIVKSPSPILNETVMQAVASLGRLIPGEEDGEPVDVVFTVPVTFQVE</sequence>
<keyword evidence="14" id="KW-1185">Reference proteome</keyword>
<keyword evidence="6" id="KW-0812">Transmembrane</keyword>
<evidence type="ECO:0000256" key="10">
    <source>
        <dbReference type="SAM" id="MobiDB-lite"/>
    </source>
</evidence>
<dbReference type="Gene3D" id="3.90.930.1">
    <property type="match status" value="1"/>
</dbReference>
<evidence type="ECO:0000313" key="13">
    <source>
        <dbReference type="EMBL" id="MDO7873898.1"/>
    </source>
</evidence>
<dbReference type="NCBIfam" id="TIGR01352">
    <property type="entry name" value="tonB_Cterm"/>
    <property type="match status" value="1"/>
</dbReference>
<evidence type="ECO:0000313" key="14">
    <source>
        <dbReference type="Proteomes" id="UP001176429"/>
    </source>
</evidence>
<organism evidence="13 14">
    <name type="scientific">Hymenobacter aranciens</name>
    <dbReference type="NCBI Taxonomy" id="3063996"/>
    <lineage>
        <taxon>Bacteria</taxon>
        <taxon>Pseudomonadati</taxon>
        <taxon>Bacteroidota</taxon>
        <taxon>Cytophagia</taxon>
        <taxon>Cytophagales</taxon>
        <taxon>Hymenobacteraceae</taxon>
        <taxon>Hymenobacter</taxon>
    </lineage>
</organism>
<dbReference type="EMBL" id="JAUQSY010000002">
    <property type="protein sequence ID" value="MDO7873898.1"/>
    <property type="molecule type" value="Genomic_DNA"/>
</dbReference>
<dbReference type="Gene3D" id="3.30.1150.10">
    <property type="match status" value="1"/>
</dbReference>
<evidence type="ECO:0000256" key="5">
    <source>
        <dbReference type="ARBA" id="ARBA00022519"/>
    </source>
</evidence>
<dbReference type="InterPro" id="IPR051045">
    <property type="entry name" value="TonB-dependent_transducer"/>
</dbReference>
<keyword evidence="11" id="KW-0732">Signal</keyword>
<evidence type="ECO:0000256" key="9">
    <source>
        <dbReference type="ARBA" id="ARBA00023136"/>
    </source>
</evidence>
<dbReference type="PROSITE" id="PS52015">
    <property type="entry name" value="TONB_CTD"/>
    <property type="match status" value="1"/>
</dbReference>
<evidence type="ECO:0000256" key="11">
    <source>
        <dbReference type="SAM" id="SignalP"/>
    </source>
</evidence>
<dbReference type="Proteomes" id="UP001176429">
    <property type="component" value="Unassembled WGS sequence"/>
</dbReference>
<evidence type="ECO:0000256" key="1">
    <source>
        <dbReference type="ARBA" id="ARBA00004383"/>
    </source>
</evidence>
<dbReference type="PANTHER" id="PTHR33446">
    <property type="entry name" value="PROTEIN TONB-RELATED"/>
    <property type="match status" value="1"/>
</dbReference>
<gene>
    <name evidence="13" type="ORF">Q5H93_04070</name>
</gene>
<keyword evidence="7" id="KW-0653">Protein transport</keyword>
<comment type="similarity">
    <text evidence="2">Belongs to the TonB family.</text>
</comment>
<evidence type="ECO:0000256" key="4">
    <source>
        <dbReference type="ARBA" id="ARBA00022475"/>
    </source>
</evidence>